<dbReference type="AlphaFoldDB" id="A0A0G0WJC6"/>
<evidence type="ECO:0008006" key="3">
    <source>
        <dbReference type="Google" id="ProtNLM"/>
    </source>
</evidence>
<organism evidence="1 2">
    <name type="scientific">Candidatus Daviesbacteria bacterium GW2011_GWB1_41_5</name>
    <dbReference type="NCBI Taxonomy" id="1618429"/>
    <lineage>
        <taxon>Bacteria</taxon>
        <taxon>Candidatus Daviesiibacteriota</taxon>
    </lineage>
</organism>
<dbReference type="EMBL" id="LCBN01000035">
    <property type="protein sequence ID" value="KKS12975.1"/>
    <property type="molecule type" value="Genomic_DNA"/>
</dbReference>
<comment type="caution">
    <text evidence="1">The sequence shown here is derived from an EMBL/GenBank/DDBJ whole genome shotgun (WGS) entry which is preliminary data.</text>
</comment>
<reference evidence="1 2" key="1">
    <citation type="journal article" date="2015" name="Nature">
        <title>rRNA introns, odd ribosomes, and small enigmatic genomes across a large radiation of phyla.</title>
        <authorList>
            <person name="Brown C.T."/>
            <person name="Hug L.A."/>
            <person name="Thomas B.C."/>
            <person name="Sharon I."/>
            <person name="Castelle C.J."/>
            <person name="Singh A."/>
            <person name="Wilkins M.J."/>
            <person name="Williams K.H."/>
            <person name="Banfield J.F."/>
        </authorList>
    </citation>
    <scope>NUCLEOTIDE SEQUENCE [LARGE SCALE GENOMIC DNA]</scope>
</reference>
<sequence>MYVECVGVPGAGKTTIVERTAEMLNARGIRCTTKTSFFKLEQKRGYKILWSLCHMHYLDLPVAVLLFRLARRRGSSLENMLTKLHEHQKLRYQFKHQRQGEVAMWDGWFVQVFSALISSGFKSEESVVEFIQKRLPHKTLLVYVDTPARDAVERMWERERRLRAIAGVAVEKNVVDKEKQQQEFMNEQQTQKGMIETLARRGVRIIRLDGTRHPTENATIIYEEVVKYFSV</sequence>
<evidence type="ECO:0000313" key="2">
    <source>
        <dbReference type="Proteomes" id="UP000034753"/>
    </source>
</evidence>
<dbReference type="Gene3D" id="3.40.50.300">
    <property type="entry name" value="P-loop containing nucleotide triphosphate hydrolases"/>
    <property type="match status" value="1"/>
</dbReference>
<evidence type="ECO:0000313" key="1">
    <source>
        <dbReference type="EMBL" id="KKS12975.1"/>
    </source>
</evidence>
<proteinExistence type="predicted"/>
<dbReference type="SUPFAM" id="SSF52540">
    <property type="entry name" value="P-loop containing nucleoside triphosphate hydrolases"/>
    <property type="match status" value="1"/>
</dbReference>
<protein>
    <recommendedName>
        <fullName evidence="3">Thymidylate kinase-like domain-containing protein</fullName>
    </recommendedName>
</protein>
<dbReference type="InterPro" id="IPR027417">
    <property type="entry name" value="P-loop_NTPase"/>
</dbReference>
<name>A0A0G0WJC6_9BACT</name>
<dbReference type="Proteomes" id="UP000034753">
    <property type="component" value="Unassembled WGS sequence"/>
</dbReference>
<accession>A0A0G0WJC6</accession>
<gene>
    <name evidence="1" type="ORF">UU67_C0035G0002</name>
</gene>